<protein>
    <submittedName>
        <fullName evidence="7">Uncharacterized protein</fullName>
    </submittedName>
</protein>
<evidence type="ECO:0000313" key="7">
    <source>
        <dbReference type="EMBL" id="MEQ2248608.1"/>
    </source>
</evidence>
<proteinExistence type="inferred from homology"/>
<keyword evidence="4 6" id="KW-0472">Membrane</keyword>
<evidence type="ECO:0000313" key="8">
    <source>
        <dbReference type="Proteomes" id="UP001482620"/>
    </source>
</evidence>
<organism evidence="7 8">
    <name type="scientific">Ilyodon furcidens</name>
    <name type="common">goldbreast splitfin</name>
    <dbReference type="NCBI Taxonomy" id="33524"/>
    <lineage>
        <taxon>Eukaryota</taxon>
        <taxon>Metazoa</taxon>
        <taxon>Chordata</taxon>
        <taxon>Craniata</taxon>
        <taxon>Vertebrata</taxon>
        <taxon>Euteleostomi</taxon>
        <taxon>Actinopterygii</taxon>
        <taxon>Neopterygii</taxon>
        <taxon>Teleostei</taxon>
        <taxon>Neoteleostei</taxon>
        <taxon>Acanthomorphata</taxon>
        <taxon>Ovalentaria</taxon>
        <taxon>Atherinomorphae</taxon>
        <taxon>Cyprinodontiformes</taxon>
        <taxon>Goodeidae</taxon>
        <taxon>Ilyodon</taxon>
    </lineage>
</organism>
<dbReference type="Proteomes" id="UP001482620">
    <property type="component" value="Unassembled WGS sequence"/>
</dbReference>
<evidence type="ECO:0000256" key="5">
    <source>
        <dbReference type="ARBA" id="ARBA00038039"/>
    </source>
</evidence>
<gene>
    <name evidence="7" type="ORF">ILYODFUR_020739</name>
</gene>
<dbReference type="InterPro" id="IPR006603">
    <property type="entry name" value="PQ-loop_rpt"/>
</dbReference>
<evidence type="ECO:0000256" key="2">
    <source>
        <dbReference type="ARBA" id="ARBA00022692"/>
    </source>
</evidence>
<feature type="transmembrane region" description="Helical" evidence="6">
    <location>
        <begin position="79"/>
        <end position="101"/>
    </location>
</feature>
<dbReference type="PANTHER" id="PTHR16201:SF36">
    <property type="entry name" value="LYSOSOMAL AMINO ACID TRANSPORTER 1 HOMOLOG"/>
    <property type="match status" value="1"/>
</dbReference>
<dbReference type="Gene3D" id="1.20.1280.290">
    <property type="match status" value="1"/>
</dbReference>
<dbReference type="PANTHER" id="PTHR16201">
    <property type="entry name" value="SEVEN TRANSMEMBRANE PROTEIN 1-RELATED"/>
    <property type="match status" value="1"/>
</dbReference>
<evidence type="ECO:0000256" key="1">
    <source>
        <dbReference type="ARBA" id="ARBA00004141"/>
    </source>
</evidence>
<keyword evidence="3 6" id="KW-1133">Transmembrane helix</keyword>
<feature type="transmembrane region" description="Helical" evidence="6">
    <location>
        <begin position="45"/>
        <end position="67"/>
    </location>
</feature>
<reference evidence="7 8" key="1">
    <citation type="submission" date="2021-06" db="EMBL/GenBank/DDBJ databases">
        <authorList>
            <person name="Palmer J.M."/>
        </authorList>
    </citation>
    <scope>NUCLEOTIDE SEQUENCE [LARGE SCALE GENOMIC DNA]</scope>
    <source>
        <strain evidence="8">if_2019</strain>
        <tissue evidence="7">Muscle</tissue>
    </source>
</reference>
<name>A0ABV0UWP8_9TELE</name>
<evidence type="ECO:0000256" key="4">
    <source>
        <dbReference type="ARBA" id="ARBA00023136"/>
    </source>
</evidence>
<comment type="similarity">
    <text evidence="5">Belongs to the laat-1 family.</text>
</comment>
<evidence type="ECO:0000256" key="3">
    <source>
        <dbReference type="ARBA" id="ARBA00022989"/>
    </source>
</evidence>
<keyword evidence="2 6" id="KW-0812">Transmembrane</keyword>
<dbReference type="EMBL" id="JAHRIQ010083257">
    <property type="protein sequence ID" value="MEQ2248608.1"/>
    <property type="molecule type" value="Genomic_DNA"/>
</dbReference>
<accession>A0ABV0UWP8</accession>
<keyword evidence="8" id="KW-1185">Reference proteome</keyword>
<comment type="caution">
    <text evidence="7">The sequence shown here is derived from an EMBL/GenBank/DDBJ whole genome shotgun (WGS) entry which is preliminary data.</text>
</comment>
<dbReference type="InterPro" id="IPR051415">
    <property type="entry name" value="LAAT-1"/>
</dbReference>
<dbReference type="SMART" id="SM00679">
    <property type="entry name" value="CTNS"/>
    <property type="match status" value="1"/>
</dbReference>
<evidence type="ECO:0000256" key="6">
    <source>
        <dbReference type="SAM" id="Phobius"/>
    </source>
</evidence>
<sequence length="136" mass="14903">MWKGGVFTPSSLGLTDSGNFTSLCPNGSQWVWEGLGECAQDGRDMASVCLGLLSIVCFMVSSLPQYYSSCKKGNMDSALSIWFLLLWLGGDSCNLVGSFLANQLPLQVISWISYFKSVKKPINVKNNDPYSKKKTV</sequence>
<comment type="subcellular location">
    <subcellularLocation>
        <location evidence="1">Membrane</location>
        <topology evidence="1">Multi-pass membrane protein</topology>
    </subcellularLocation>
</comment>
<dbReference type="Pfam" id="PF04193">
    <property type="entry name" value="PQ-loop"/>
    <property type="match status" value="1"/>
</dbReference>